<name>A0ABT6VT68_9ACTN</name>
<keyword evidence="3" id="KW-1185">Reference proteome</keyword>
<evidence type="ECO:0000313" key="2">
    <source>
        <dbReference type="EMBL" id="MDI5961673.1"/>
    </source>
</evidence>
<evidence type="ECO:0000256" key="1">
    <source>
        <dbReference type="SAM" id="MobiDB-lite"/>
    </source>
</evidence>
<feature type="compositionally biased region" description="Basic residues" evidence="1">
    <location>
        <begin position="185"/>
        <end position="195"/>
    </location>
</feature>
<dbReference type="Proteomes" id="UP001156398">
    <property type="component" value="Unassembled WGS sequence"/>
</dbReference>
<dbReference type="Pfam" id="PF19457">
    <property type="entry name" value="DUF5994"/>
    <property type="match status" value="1"/>
</dbReference>
<dbReference type="EMBL" id="JAAGKO020000003">
    <property type="protein sequence ID" value="MDI5961673.1"/>
    <property type="molecule type" value="Genomic_DNA"/>
</dbReference>
<proteinExistence type="predicted"/>
<evidence type="ECO:0000313" key="3">
    <source>
        <dbReference type="Proteomes" id="UP001156398"/>
    </source>
</evidence>
<organism evidence="2 3">
    <name type="scientific">Streptantibioticus silvisoli</name>
    <dbReference type="NCBI Taxonomy" id="2705255"/>
    <lineage>
        <taxon>Bacteria</taxon>
        <taxon>Bacillati</taxon>
        <taxon>Actinomycetota</taxon>
        <taxon>Actinomycetes</taxon>
        <taxon>Kitasatosporales</taxon>
        <taxon>Streptomycetaceae</taxon>
        <taxon>Streptantibioticus</taxon>
    </lineage>
</organism>
<dbReference type="InterPro" id="IPR046036">
    <property type="entry name" value="DUF5994"/>
</dbReference>
<gene>
    <name evidence="2" type="ORF">POF43_002870</name>
</gene>
<reference evidence="2 3" key="1">
    <citation type="submission" date="2023-05" db="EMBL/GenBank/DDBJ databases">
        <title>Streptantibioticus silvisoli sp. nov., acidotolerant actinomycetes 1 from pine litter.</title>
        <authorList>
            <person name="Swiecimska M."/>
            <person name="Golinska P."/>
            <person name="Sangal V."/>
            <person name="Wachnowicz B."/>
            <person name="Goodfellow M."/>
        </authorList>
    </citation>
    <scope>NUCLEOTIDE SEQUENCE [LARGE SCALE GENOMIC DNA]</scope>
    <source>
        <strain evidence="2 3">SL54</strain>
    </source>
</reference>
<feature type="region of interest" description="Disordered" evidence="1">
    <location>
        <begin position="161"/>
        <end position="201"/>
    </location>
</feature>
<dbReference type="RefSeq" id="WP_271323602.1">
    <property type="nucleotide sequence ID" value="NZ_JAAGKO020000003.1"/>
</dbReference>
<protein>
    <submittedName>
        <fullName evidence="2">DUF5994 family protein</fullName>
    </submittedName>
</protein>
<sequence>MTATMRTPTPLTPPVPRLLPMARARLCLLSEGAGTERLDGVWWPRSRSLAREVPALIAAADLRFGWIDRVTVHTGRWPGSPRRIAVAGRTIDVGRFPAGGHDVEVCVLSNDAGRWDLLVVPPESEFADAEMSMATATGLLDRPAAQLWLARAVADRTTAEDDAARETAWESEGGPGTATASAVRRTARFPRRPVGRGRWEL</sequence>
<comment type="caution">
    <text evidence="2">The sequence shown here is derived from an EMBL/GenBank/DDBJ whole genome shotgun (WGS) entry which is preliminary data.</text>
</comment>
<accession>A0ABT6VT68</accession>